<evidence type="ECO:0000313" key="1">
    <source>
        <dbReference type="EMBL" id="QNO56123.1"/>
    </source>
</evidence>
<dbReference type="AlphaFoldDB" id="A0A7G9Z7C4"/>
<organism evidence="2">
    <name type="scientific">Candidatus Methanophaga sp. ANME-1 ERB7</name>
    <dbReference type="NCBI Taxonomy" id="2759913"/>
    <lineage>
        <taxon>Archaea</taxon>
        <taxon>Methanobacteriati</taxon>
        <taxon>Methanobacteriota</taxon>
        <taxon>Stenosarchaea group</taxon>
        <taxon>Methanomicrobia</taxon>
        <taxon>Candidatus Methanophagales</taxon>
        <taxon>Candidatus Methanophagaceae</taxon>
        <taxon>Candidatus Methanophaga</taxon>
    </lineage>
</organism>
<reference evidence="2" key="1">
    <citation type="submission" date="2020-06" db="EMBL/GenBank/DDBJ databases">
        <title>Unique genomic features of the anaerobic methanotrophic archaea.</title>
        <authorList>
            <person name="Chadwick G.L."/>
            <person name="Skennerton C.T."/>
            <person name="Laso-Perez R."/>
            <person name="Leu A.O."/>
            <person name="Speth D.R."/>
            <person name="Yu H."/>
            <person name="Morgan-Lang C."/>
            <person name="Hatzenpichler R."/>
            <person name="Goudeau D."/>
            <person name="Malmstrom R."/>
            <person name="Brazelton W.J."/>
            <person name="Woyke T."/>
            <person name="Hallam S.J."/>
            <person name="Tyson G.W."/>
            <person name="Wegener G."/>
            <person name="Boetius A."/>
            <person name="Orphan V."/>
        </authorList>
    </citation>
    <scope>NUCLEOTIDE SEQUENCE</scope>
</reference>
<dbReference type="EMBL" id="MT631648">
    <property type="protein sequence ID" value="QNO56158.1"/>
    <property type="molecule type" value="Genomic_DNA"/>
</dbReference>
<accession>A0A7G9Z7C4</accession>
<gene>
    <name evidence="2" type="ORF">LLPGBHFJ_00001</name>
    <name evidence="1" type="ORF">PNCMNLLH_00001</name>
</gene>
<proteinExistence type="predicted"/>
<name>A0A7G9Z7C4_9EURY</name>
<dbReference type="EMBL" id="MT631646">
    <property type="protein sequence ID" value="QNO56123.1"/>
    <property type="molecule type" value="Genomic_DNA"/>
</dbReference>
<protein>
    <submittedName>
        <fullName evidence="2">Uncharacterized protein</fullName>
    </submittedName>
</protein>
<sequence length="41" mass="4755">MKKLPVVSSEKESLHKLLLFVTLGSLYRVPFHFSSMIFKCL</sequence>
<evidence type="ECO:0000313" key="2">
    <source>
        <dbReference type="EMBL" id="QNO56158.1"/>
    </source>
</evidence>